<proteinExistence type="predicted"/>
<dbReference type="OrthoDB" id="2445790at2759"/>
<dbReference type="Proteomes" id="UP000780801">
    <property type="component" value="Unassembled WGS sequence"/>
</dbReference>
<gene>
    <name evidence="3" type="ORF">BGW38_009674</name>
</gene>
<feature type="region of interest" description="Disordered" evidence="1">
    <location>
        <begin position="70"/>
        <end position="108"/>
    </location>
</feature>
<evidence type="ECO:0000313" key="4">
    <source>
        <dbReference type="Proteomes" id="UP000780801"/>
    </source>
</evidence>
<keyword evidence="2" id="KW-0472">Membrane</keyword>
<accession>A0A9P6FA61</accession>
<dbReference type="EMBL" id="JAABOA010007246">
    <property type="protein sequence ID" value="KAF9546031.1"/>
    <property type="molecule type" value="Genomic_DNA"/>
</dbReference>
<evidence type="ECO:0000313" key="3">
    <source>
        <dbReference type="EMBL" id="KAF9546031.1"/>
    </source>
</evidence>
<organism evidence="3 4">
    <name type="scientific">Lunasporangiospora selenospora</name>
    <dbReference type="NCBI Taxonomy" id="979761"/>
    <lineage>
        <taxon>Eukaryota</taxon>
        <taxon>Fungi</taxon>
        <taxon>Fungi incertae sedis</taxon>
        <taxon>Mucoromycota</taxon>
        <taxon>Mortierellomycotina</taxon>
        <taxon>Mortierellomycetes</taxon>
        <taxon>Mortierellales</taxon>
        <taxon>Mortierellaceae</taxon>
        <taxon>Lunasporangiospora</taxon>
    </lineage>
</organism>
<comment type="caution">
    <text evidence="3">The sequence shown here is derived from an EMBL/GenBank/DDBJ whole genome shotgun (WGS) entry which is preliminary data.</text>
</comment>
<keyword evidence="4" id="KW-1185">Reference proteome</keyword>
<keyword evidence="2" id="KW-1133">Transmembrane helix</keyword>
<evidence type="ECO:0000256" key="2">
    <source>
        <dbReference type="SAM" id="Phobius"/>
    </source>
</evidence>
<protein>
    <submittedName>
        <fullName evidence="3">Uncharacterized protein</fullName>
    </submittedName>
</protein>
<name>A0A9P6FA61_9FUNG</name>
<evidence type="ECO:0000256" key="1">
    <source>
        <dbReference type="SAM" id="MobiDB-lite"/>
    </source>
</evidence>
<feature type="non-terminal residue" evidence="3">
    <location>
        <position position="136"/>
    </location>
</feature>
<feature type="transmembrane region" description="Helical" evidence="2">
    <location>
        <begin position="6"/>
        <end position="24"/>
    </location>
</feature>
<sequence>MSILVVLVIVISVVLFSLLFLYLYRVYRQLQVRHAKPLHAPNSLAPVLEQHQELAYVLAHGVEAYNQLRRQRQRTQQLQQQQDNSEVRGDSASAHSSITGAGIEPPPLYTVIPVNGDVGYGWRSAAPPEAHSSNDS</sequence>
<dbReference type="AlphaFoldDB" id="A0A9P6FA61"/>
<keyword evidence="2" id="KW-0812">Transmembrane</keyword>
<reference evidence="3" key="1">
    <citation type="journal article" date="2020" name="Fungal Divers.">
        <title>Resolving the Mortierellaceae phylogeny through synthesis of multi-gene phylogenetics and phylogenomics.</title>
        <authorList>
            <person name="Vandepol N."/>
            <person name="Liber J."/>
            <person name="Desiro A."/>
            <person name="Na H."/>
            <person name="Kennedy M."/>
            <person name="Barry K."/>
            <person name="Grigoriev I.V."/>
            <person name="Miller A.N."/>
            <person name="O'Donnell K."/>
            <person name="Stajich J.E."/>
            <person name="Bonito G."/>
        </authorList>
    </citation>
    <scope>NUCLEOTIDE SEQUENCE</scope>
    <source>
        <strain evidence="3">KOD1015</strain>
    </source>
</reference>